<dbReference type="GO" id="GO:0008757">
    <property type="term" value="F:S-adenosylmethionine-dependent methyltransferase activity"/>
    <property type="evidence" value="ECO:0007669"/>
    <property type="project" value="UniProtKB-ARBA"/>
</dbReference>
<gene>
    <name evidence="3" type="primary">106082170</name>
</gene>
<dbReference type="InterPro" id="IPR001214">
    <property type="entry name" value="SET_dom"/>
</dbReference>
<dbReference type="PANTHER" id="PTHR46455:SF6">
    <property type="entry name" value="RE22408P-RELATED"/>
    <property type="match status" value="1"/>
</dbReference>
<dbReference type="EnsemblMetazoa" id="SCAU001725-RA">
    <property type="protein sequence ID" value="SCAU001725-PA"/>
    <property type="gene ID" value="SCAU001725"/>
</dbReference>
<organism evidence="3 4">
    <name type="scientific">Stomoxys calcitrans</name>
    <name type="common">Stable fly</name>
    <name type="synonym">Conops calcitrans</name>
    <dbReference type="NCBI Taxonomy" id="35570"/>
    <lineage>
        <taxon>Eukaryota</taxon>
        <taxon>Metazoa</taxon>
        <taxon>Ecdysozoa</taxon>
        <taxon>Arthropoda</taxon>
        <taxon>Hexapoda</taxon>
        <taxon>Insecta</taxon>
        <taxon>Pterygota</taxon>
        <taxon>Neoptera</taxon>
        <taxon>Endopterygota</taxon>
        <taxon>Diptera</taxon>
        <taxon>Brachycera</taxon>
        <taxon>Muscomorpha</taxon>
        <taxon>Muscoidea</taxon>
        <taxon>Muscidae</taxon>
        <taxon>Stomoxys</taxon>
    </lineage>
</organism>
<evidence type="ECO:0000259" key="2">
    <source>
        <dbReference type="PROSITE" id="PS50280"/>
    </source>
</evidence>
<dbReference type="AlphaFoldDB" id="A0A1I8NSV7"/>
<proteinExistence type="predicted"/>
<dbReference type="Gene3D" id="1.10.220.160">
    <property type="match status" value="1"/>
</dbReference>
<evidence type="ECO:0000313" key="3">
    <source>
        <dbReference type="EnsemblMetazoa" id="SCAU001725-PA"/>
    </source>
</evidence>
<dbReference type="CDD" id="cd20071">
    <property type="entry name" value="SET_SMYD"/>
    <property type="match status" value="1"/>
</dbReference>
<dbReference type="GO" id="GO:0008170">
    <property type="term" value="F:N-methyltransferase activity"/>
    <property type="evidence" value="ECO:0007669"/>
    <property type="project" value="UniProtKB-ARBA"/>
</dbReference>
<dbReference type="PROSITE" id="PS50280">
    <property type="entry name" value="SET"/>
    <property type="match status" value="1"/>
</dbReference>
<dbReference type="SUPFAM" id="SSF82199">
    <property type="entry name" value="SET domain"/>
    <property type="match status" value="1"/>
</dbReference>
<accession>A0A1I8NSV7</accession>
<feature type="compositionally biased region" description="Acidic residues" evidence="1">
    <location>
        <begin position="493"/>
        <end position="508"/>
    </location>
</feature>
<feature type="region of interest" description="Disordered" evidence="1">
    <location>
        <begin position="486"/>
        <end position="508"/>
    </location>
</feature>
<dbReference type="PANTHER" id="PTHR46455">
    <property type="entry name" value="SET AND MYND DOMAIN CONTAINING, ARTHROPOD-SPECIFIC, MEMBER 4, ISOFORM A"/>
    <property type="match status" value="1"/>
</dbReference>
<dbReference type="Pfam" id="PF00856">
    <property type="entry name" value="SET"/>
    <property type="match status" value="1"/>
</dbReference>
<dbReference type="STRING" id="35570.A0A1I8NSV7"/>
<dbReference type="InterPro" id="IPR053010">
    <property type="entry name" value="SET_SmydA-8"/>
</dbReference>
<protein>
    <recommendedName>
        <fullName evidence="2">SET domain-containing protein</fullName>
    </recommendedName>
</protein>
<dbReference type="InterPro" id="IPR046341">
    <property type="entry name" value="SET_dom_sf"/>
</dbReference>
<dbReference type="Proteomes" id="UP000095300">
    <property type="component" value="Unassembled WGS sequence"/>
</dbReference>
<feature type="domain" description="SET" evidence="2">
    <location>
        <begin position="7"/>
        <end position="242"/>
    </location>
</feature>
<dbReference type="GO" id="GO:0008276">
    <property type="term" value="F:protein methyltransferase activity"/>
    <property type="evidence" value="ECO:0007669"/>
    <property type="project" value="UniProtKB-ARBA"/>
</dbReference>
<keyword evidence="4" id="KW-1185">Reference proteome</keyword>
<sequence length="508" mass="58713">MSDEFCNKCQIYENETLGRYVKANDVIHAGETILLEKPLLILPCTGEKRCCNCFRFALQYCSKCSISPMCLECQTHSEYDCSTLMRLTSLPDVKLDLLKKHLDTYGLLRCLLLQENPETREHFERMLNMESHLEKRRNTPIWQQHNKEIIQPLIKSNILKGLQMAESINEDLLQKICSIWDVNSHEIRAPDTAAMRGLYVNVSLLAHHCCPNANQAIDDQYRMKVYANRDIGKDEMVTNSYTNLLLGTEERREFLREGKYFHCTCERCEDPTELGTHMSSFVCAPCAGKNQEGFIVKDAASKSWKCLKCGHTLRNAQVQNILEKAREEVFHSQDDLRRLEYLLAKLHTILHKNHYIIVDLKQNIANILRSIIMSSLQRPGRRLYERKIRLCQDLVLLLHTIQPGISRLKGIALYEMATASAELYRLRFGEKELSVQELKEHLGKCESMFKEAIRLLLHEPSETPEGKLVKSMMNELKDLRNDIQLLDQPAPEAVEDEEENAVEAEDEE</sequence>
<dbReference type="OrthoDB" id="77368at2759"/>
<name>A0A1I8NSV7_STOCA</name>
<evidence type="ECO:0000313" key="4">
    <source>
        <dbReference type="Proteomes" id="UP000095300"/>
    </source>
</evidence>
<evidence type="ECO:0000256" key="1">
    <source>
        <dbReference type="SAM" id="MobiDB-lite"/>
    </source>
</evidence>
<dbReference type="VEuPathDB" id="VectorBase:SCAU001725"/>
<dbReference type="Gene3D" id="2.170.270.10">
    <property type="entry name" value="SET domain"/>
    <property type="match status" value="1"/>
</dbReference>
<dbReference type="Gene3D" id="6.10.140.2220">
    <property type="match status" value="1"/>
</dbReference>
<reference evidence="3" key="1">
    <citation type="submission" date="2020-05" db="UniProtKB">
        <authorList>
            <consortium name="EnsemblMetazoa"/>
        </authorList>
    </citation>
    <scope>IDENTIFICATION</scope>
    <source>
        <strain evidence="3">USDA</strain>
    </source>
</reference>